<sequence>MRKLIQTMTFLAALGALAPFAAQAGQPGLTMYQPGPLIVHTPQRAKQAIKAAPAQEQFAVSSDQPSLTIYQPYPMSARAQS</sequence>
<evidence type="ECO:0000313" key="3">
    <source>
        <dbReference type="Proteomes" id="UP000186308"/>
    </source>
</evidence>
<dbReference type="AlphaFoldDB" id="A0A8G2FLS0"/>
<protein>
    <submittedName>
        <fullName evidence="2">Uncharacterized protein</fullName>
    </submittedName>
</protein>
<evidence type="ECO:0000313" key="2">
    <source>
        <dbReference type="EMBL" id="SIR54053.1"/>
    </source>
</evidence>
<dbReference type="RefSeq" id="WP_029313947.1">
    <property type="nucleotide sequence ID" value="NZ_FTNE01000050.1"/>
</dbReference>
<dbReference type="Proteomes" id="UP000186308">
    <property type="component" value="Unassembled WGS sequence"/>
</dbReference>
<organism evidence="2 3">
    <name type="scientific">Acidiphilium rubrum</name>
    <dbReference type="NCBI Taxonomy" id="526"/>
    <lineage>
        <taxon>Bacteria</taxon>
        <taxon>Pseudomonadati</taxon>
        <taxon>Pseudomonadota</taxon>
        <taxon>Alphaproteobacteria</taxon>
        <taxon>Acetobacterales</taxon>
        <taxon>Acidocellaceae</taxon>
        <taxon>Acidiphilium</taxon>
    </lineage>
</organism>
<dbReference type="EMBL" id="FTNE01000050">
    <property type="protein sequence ID" value="SIR54053.1"/>
    <property type="molecule type" value="Genomic_DNA"/>
</dbReference>
<keyword evidence="3" id="KW-1185">Reference proteome</keyword>
<name>A0A8G2FLS0_ACIRU</name>
<evidence type="ECO:0000256" key="1">
    <source>
        <dbReference type="SAM" id="SignalP"/>
    </source>
</evidence>
<feature type="chain" id="PRO_5034438555" evidence="1">
    <location>
        <begin position="25"/>
        <end position="81"/>
    </location>
</feature>
<proteinExistence type="predicted"/>
<gene>
    <name evidence="2" type="ORF">SAMN05421828_1502</name>
</gene>
<comment type="caution">
    <text evidence="2">The sequence shown here is derived from an EMBL/GenBank/DDBJ whole genome shotgun (WGS) entry which is preliminary data.</text>
</comment>
<feature type="signal peptide" evidence="1">
    <location>
        <begin position="1"/>
        <end position="24"/>
    </location>
</feature>
<reference evidence="2 3" key="1">
    <citation type="submission" date="2017-01" db="EMBL/GenBank/DDBJ databases">
        <authorList>
            <person name="Varghese N."/>
            <person name="Submissions S."/>
        </authorList>
    </citation>
    <scope>NUCLEOTIDE SEQUENCE [LARGE SCALE GENOMIC DNA]</scope>
    <source>
        <strain evidence="2 3">ATCC 35905</strain>
    </source>
</reference>
<accession>A0A8G2FLS0</accession>
<keyword evidence="1" id="KW-0732">Signal</keyword>